<dbReference type="AlphaFoldDB" id="A0A7K1GFC0"/>
<proteinExistence type="predicted"/>
<sequence length="85" mass="10150">MKKSFLFISCEEAKHICDKRQYAEATTLERIKLALRLSWCRITRAYSSKNNKLTEALQKAEVSYLRNDERSKLQQQFEEELAKYQ</sequence>
<name>A0A7K1GFC0_9FLAO</name>
<accession>A0A7K1GFC0</accession>
<dbReference type="RefSeq" id="WP_155090011.1">
    <property type="nucleotide sequence ID" value="NZ_OZ260095.1"/>
</dbReference>
<protein>
    <recommendedName>
        <fullName evidence="3">Glycine dehydrogenase</fullName>
    </recommendedName>
</protein>
<evidence type="ECO:0000313" key="1">
    <source>
        <dbReference type="EMBL" id="MTE28000.1"/>
    </source>
</evidence>
<dbReference type="Proteomes" id="UP000447545">
    <property type="component" value="Unassembled WGS sequence"/>
</dbReference>
<evidence type="ECO:0000313" key="2">
    <source>
        <dbReference type="Proteomes" id="UP000447545"/>
    </source>
</evidence>
<organism evidence="1 2">
    <name type="scientific">Winogradskyella ouciana</name>
    <dbReference type="NCBI Taxonomy" id="2608631"/>
    <lineage>
        <taxon>Bacteria</taxon>
        <taxon>Pseudomonadati</taxon>
        <taxon>Bacteroidota</taxon>
        <taxon>Flavobacteriia</taxon>
        <taxon>Flavobacteriales</taxon>
        <taxon>Flavobacteriaceae</taxon>
        <taxon>Winogradskyella</taxon>
    </lineage>
</organism>
<evidence type="ECO:0008006" key="3">
    <source>
        <dbReference type="Google" id="ProtNLM"/>
    </source>
</evidence>
<comment type="caution">
    <text evidence="1">The sequence shown here is derived from an EMBL/GenBank/DDBJ whole genome shotgun (WGS) entry which is preliminary data.</text>
</comment>
<gene>
    <name evidence="1" type="ORF">F1003_13740</name>
</gene>
<dbReference type="EMBL" id="WJYA01000008">
    <property type="protein sequence ID" value="MTE28000.1"/>
    <property type="molecule type" value="Genomic_DNA"/>
</dbReference>
<reference evidence="1 2" key="1">
    <citation type="submission" date="2019-11" db="EMBL/GenBank/DDBJ databases">
        <title>Winogradskyella ouciana sp. nov., isolated from the hadal seawater of the Mariana Trench.</title>
        <authorList>
            <person name="Liu R."/>
        </authorList>
    </citation>
    <scope>NUCLEOTIDE SEQUENCE [LARGE SCALE GENOMIC DNA]</scope>
    <source>
        <strain evidence="1 2">ZXX205</strain>
    </source>
</reference>
<keyword evidence="2" id="KW-1185">Reference proteome</keyword>